<comment type="similarity">
    <text evidence="2">Belongs to the FAD-binding monooxygenase family.</text>
</comment>
<sequence length="537" mass="60174">MDTPAIAAERYDIVIIGGGISGIGAARYITEAFPTKSLALLEARDNIGGTWDLFRYPGIRSDSDLHTFAYEFKSWRHETAIADGALIRDYLRETVEEYDLGKVIQFRQKVVAADWVSDDAEWTLTVESTDGEAVTRRMVKARWVFGATGYYRYDEGYTPEFEGRQDFAGDIIHPQHWPEGYDYSGKKVVVIGSGATAITLIPALVTGAGAAAHATMLQRTPTYLLSYPRIDSLALTLTKVFGERRGYLLTRAKNVWSDWAIVKFLTRFPRTGRKLIRYLNTKELPEGFDVDRHFNPPYDPWDQRLCLAPDGDFFTAIREGRASVVTDKIVRFTKRGILLESGTELEADVIVTATGLNMRFFGGIELTVDGRPVDLATSVAYRGMLLSGVPNWMMAIGYTKSSWTLKIGLLGRSFCELLRHMDTHGYDTVVPVAESVKASRSILDLDSGYMQRAKAFLPKQGDADPWQMKTVFLEDRKMLRAPLIDENLQFSSRLERELNLNKEKKEKTAAERLPGAGGRPTTAARERKRTSAANSKG</sequence>
<keyword evidence="10" id="KW-1185">Reference proteome</keyword>
<evidence type="ECO:0000256" key="1">
    <source>
        <dbReference type="ARBA" id="ARBA00001974"/>
    </source>
</evidence>
<evidence type="ECO:0000256" key="5">
    <source>
        <dbReference type="ARBA" id="ARBA00022857"/>
    </source>
</evidence>
<dbReference type="GO" id="GO:0050660">
    <property type="term" value="F:flavin adenine dinucleotide binding"/>
    <property type="evidence" value="ECO:0007669"/>
    <property type="project" value="InterPro"/>
</dbReference>
<dbReference type="Proteomes" id="UP000215506">
    <property type="component" value="Unassembled WGS sequence"/>
</dbReference>
<evidence type="ECO:0000256" key="6">
    <source>
        <dbReference type="ARBA" id="ARBA00023002"/>
    </source>
</evidence>
<protein>
    <submittedName>
        <fullName evidence="9">Baeyer-Villiger monooxygenase</fullName>
        <ecNumber evidence="9">1.14.13.-</ecNumber>
    </submittedName>
</protein>
<keyword evidence="5" id="KW-0521">NADP</keyword>
<keyword evidence="6 9" id="KW-0560">Oxidoreductase</keyword>
<reference evidence="9 10" key="1">
    <citation type="submission" date="2017-07" db="EMBL/GenBank/DDBJ databases">
        <title>First draft Genome Sequence of Nocardia cerradoensis isolated from human infection.</title>
        <authorList>
            <person name="Carrasco G."/>
        </authorList>
    </citation>
    <scope>NUCLEOTIDE SEQUENCE [LARGE SCALE GENOMIC DNA]</scope>
    <source>
        <strain evidence="9 10">CNM20130759</strain>
    </source>
</reference>
<dbReference type="PANTHER" id="PTHR43872:SF1">
    <property type="entry name" value="MONOOXYGENASE, PUTATIVE (AFU_ORTHOLOGUE AFUA_8G02570)-RELATED"/>
    <property type="match status" value="1"/>
</dbReference>
<dbReference type="AlphaFoldDB" id="A0A231GXB9"/>
<comment type="caution">
    <text evidence="9">The sequence shown here is derived from an EMBL/GenBank/DDBJ whole genome shotgun (WGS) entry which is preliminary data.</text>
</comment>
<keyword evidence="3" id="KW-0285">Flavoprotein</keyword>
<evidence type="ECO:0000256" key="4">
    <source>
        <dbReference type="ARBA" id="ARBA00022827"/>
    </source>
</evidence>
<dbReference type="FunFam" id="3.50.50.60:FF:000228">
    <property type="entry name" value="FAD-containing monooxygenase EthA"/>
    <property type="match status" value="1"/>
</dbReference>
<evidence type="ECO:0000256" key="3">
    <source>
        <dbReference type="ARBA" id="ARBA00022630"/>
    </source>
</evidence>
<feature type="region of interest" description="Disordered" evidence="8">
    <location>
        <begin position="499"/>
        <end position="537"/>
    </location>
</feature>
<comment type="cofactor">
    <cofactor evidence="1">
        <name>FAD</name>
        <dbReference type="ChEBI" id="CHEBI:57692"/>
    </cofactor>
</comment>
<dbReference type="GO" id="GO:0050661">
    <property type="term" value="F:NADP binding"/>
    <property type="evidence" value="ECO:0007669"/>
    <property type="project" value="InterPro"/>
</dbReference>
<dbReference type="Pfam" id="PF13450">
    <property type="entry name" value="NAD_binding_8"/>
    <property type="match status" value="1"/>
</dbReference>
<dbReference type="PANTHER" id="PTHR43872">
    <property type="entry name" value="MONOOXYGENASE, PUTATIVE (AFU_ORTHOLOGUE AFUA_8G02570)-RELATED"/>
    <property type="match status" value="1"/>
</dbReference>
<dbReference type="SUPFAM" id="SSF51905">
    <property type="entry name" value="FAD/NAD(P)-binding domain"/>
    <property type="match status" value="1"/>
</dbReference>
<organism evidence="9 10">
    <name type="scientific">Nocardia cerradoensis</name>
    <dbReference type="NCBI Taxonomy" id="85688"/>
    <lineage>
        <taxon>Bacteria</taxon>
        <taxon>Bacillati</taxon>
        <taxon>Actinomycetota</taxon>
        <taxon>Actinomycetes</taxon>
        <taxon>Mycobacteriales</taxon>
        <taxon>Nocardiaceae</taxon>
        <taxon>Nocardia</taxon>
    </lineage>
</organism>
<dbReference type="InterPro" id="IPR051820">
    <property type="entry name" value="FAD-binding_MO"/>
</dbReference>
<dbReference type="Pfam" id="PF00743">
    <property type="entry name" value="FMO-like"/>
    <property type="match status" value="1"/>
</dbReference>
<dbReference type="EC" id="1.14.13.-" evidence="9"/>
<proteinExistence type="inferred from homology"/>
<dbReference type="RefSeq" id="WP_094027664.1">
    <property type="nucleotide sequence ID" value="NZ_NGAF01000021.1"/>
</dbReference>
<dbReference type="EMBL" id="NGAF01000021">
    <property type="protein sequence ID" value="OXR41222.1"/>
    <property type="molecule type" value="Genomic_DNA"/>
</dbReference>
<dbReference type="InterPro" id="IPR036188">
    <property type="entry name" value="FAD/NAD-bd_sf"/>
</dbReference>
<dbReference type="Gene3D" id="3.50.50.60">
    <property type="entry name" value="FAD/NAD(P)-binding domain"/>
    <property type="match status" value="2"/>
</dbReference>
<evidence type="ECO:0000256" key="8">
    <source>
        <dbReference type="SAM" id="MobiDB-lite"/>
    </source>
</evidence>
<dbReference type="GO" id="GO:0004499">
    <property type="term" value="F:N,N-dimethylaniline monooxygenase activity"/>
    <property type="evidence" value="ECO:0007669"/>
    <property type="project" value="InterPro"/>
</dbReference>
<evidence type="ECO:0000313" key="10">
    <source>
        <dbReference type="Proteomes" id="UP000215506"/>
    </source>
</evidence>
<evidence type="ECO:0000256" key="2">
    <source>
        <dbReference type="ARBA" id="ARBA00010139"/>
    </source>
</evidence>
<gene>
    <name evidence="9" type="ORF">B7C42_06620</name>
</gene>
<evidence type="ECO:0000313" key="9">
    <source>
        <dbReference type="EMBL" id="OXR41222.1"/>
    </source>
</evidence>
<evidence type="ECO:0000256" key="7">
    <source>
        <dbReference type="ARBA" id="ARBA00023033"/>
    </source>
</evidence>
<name>A0A231GXB9_9NOCA</name>
<keyword evidence="4" id="KW-0274">FAD</keyword>
<accession>A0A231GXB9</accession>
<feature type="compositionally biased region" description="Basic and acidic residues" evidence="8">
    <location>
        <begin position="499"/>
        <end position="510"/>
    </location>
</feature>
<dbReference type="InterPro" id="IPR020946">
    <property type="entry name" value="Flavin_mOase-like"/>
</dbReference>
<keyword evidence="7 9" id="KW-0503">Monooxygenase</keyword>